<keyword evidence="4" id="KW-0456">Lyase</keyword>
<evidence type="ECO:0000256" key="13">
    <source>
        <dbReference type="RuleBase" id="RU003707"/>
    </source>
</evidence>
<evidence type="ECO:0000256" key="12">
    <source>
        <dbReference type="ARBA" id="ARBA00056546"/>
    </source>
</evidence>
<dbReference type="STRING" id="930129.SAMN05216352_103272"/>
<comment type="similarity">
    <text evidence="2 13">Belongs to the enoyl-CoA hydratase/isomerase family.</text>
</comment>
<dbReference type="InterPro" id="IPR018376">
    <property type="entry name" value="Enoyl-CoA_hyd/isom_CS"/>
</dbReference>
<dbReference type="InterPro" id="IPR001753">
    <property type="entry name" value="Enoyl-CoA_hydra/iso"/>
</dbReference>
<dbReference type="OrthoDB" id="9775794at2"/>
<evidence type="ECO:0000256" key="4">
    <source>
        <dbReference type="ARBA" id="ARBA00023239"/>
    </source>
</evidence>
<sequence>MGNKLNLKRTDFFTYIELNRPEKRNAIDYEVIEQLHVMLDEVKEKQEDKCLVITGTGEDAFCSGGDLSVFHELYTKEDAYQMLHQMSRVLFKLYALNIPTVALLNGLAIGGGAELATACDFRLAAPQSKIGFVQGKLAITTGWGGASMLMERLRPEDAFEMLLSCQIYSAQQAKELGFVQQVLGNNDVKTEAENHFSAWRNVPLQVLKAYKQRKLDRTNLSSLKGRIQKEVEECSILWETDIHHQAVEVFRQRKR</sequence>
<dbReference type="GO" id="GO:0004492">
    <property type="term" value="F:methyl/ethyl malonyl-CoA decarboxylase activity"/>
    <property type="evidence" value="ECO:0007669"/>
    <property type="project" value="UniProtKB-EC"/>
</dbReference>
<name>A0A1G8G8G7_9BACI</name>
<comment type="subcellular location">
    <subcellularLocation>
        <location evidence="1">Cytoplasm</location>
        <location evidence="1">Cytosol</location>
    </subcellularLocation>
</comment>
<evidence type="ECO:0000256" key="6">
    <source>
        <dbReference type="ARBA" id="ARBA00036541"/>
    </source>
</evidence>
<dbReference type="PANTHER" id="PTHR11941:SF27">
    <property type="entry name" value="ETHYLMALONYL-COA DECARBOXYLASE"/>
    <property type="match status" value="1"/>
</dbReference>
<dbReference type="GO" id="GO:0005829">
    <property type="term" value="C:cytosol"/>
    <property type="evidence" value="ECO:0007669"/>
    <property type="project" value="UniProtKB-SubCell"/>
</dbReference>
<dbReference type="PROSITE" id="PS00166">
    <property type="entry name" value="ENOYL_COA_HYDRATASE"/>
    <property type="match status" value="1"/>
</dbReference>
<dbReference type="Proteomes" id="UP000199017">
    <property type="component" value="Unassembled WGS sequence"/>
</dbReference>
<dbReference type="CDD" id="cd06558">
    <property type="entry name" value="crotonase-like"/>
    <property type="match status" value="1"/>
</dbReference>
<evidence type="ECO:0000313" key="14">
    <source>
        <dbReference type="EMBL" id="SDH90679.1"/>
    </source>
</evidence>
<dbReference type="AlphaFoldDB" id="A0A1G8G8G7"/>
<keyword evidence="15" id="KW-1185">Reference proteome</keyword>
<dbReference type="InterPro" id="IPR029045">
    <property type="entry name" value="ClpP/crotonase-like_dom_sf"/>
</dbReference>
<dbReference type="PANTHER" id="PTHR11941">
    <property type="entry name" value="ENOYL-COA HYDRATASE-RELATED"/>
    <property type="match status" value="1"/>
</dbReference>
<organism evidence="14 15">
    <name type="scientific">Alteribacillus bidgolensis</name>
    <dbReference type="NCBI Taxonomy" id="930129"/>
    <lineage>
        <taxon>Bacteria</taxon>
        <taxon>Bacillati</taxon>
        <taxon>Bacillota</taxon>
        <taxon>Bacilli</taxon>
        <taxon>Bacillales</taxon>
        <taxon>Bacillaceae</taxon>
        <taxon>Alteribacillus</taxon>
    </lineage>
</organism>
<evidence type="ECO:0000256" key="1">
    <source>
        <dbReference type="ARBA" id="ARBA00004514"/>
    </source>
</evidence>
<dbReference type="EMBL" id="FNDU01000003">
    <property type="protein sequence ID" value="SDH90679.1"/>
    <property type="molecule type" value="Genomic_DNA"/>
</dbReference>
<evidence type="ECO:0000256" key="11">
    <source>
        <dbReference type="ARBA" id="ARBA00047446"/>
    </source>
</evidence>
<evidence type="ECO:0000256" key="7">
    <source>
        <dbReference type="ARBA" id="ARBA00038883"/>
    </source>
</evidence>
<evidence type="ECO:0000313" key="15">
    <source>
        <dbReference type="Proteomes" id="UP000199017"/>
    </source>
</evidence>
<evidence type="ECO:0000256" key="10">
    <source>
        <dbReference type="ARBA" id="ARBA00042182"/>
    </source>
</evidence>
<evidence type="ECO:0000256" key="9">
    <source>
        <dbReference type="ARBA" id="ARBA00042052"/>
    </source>
</evidence>
<dbReference type="SUPFAM" id="SSF52096">
    <property type="entry name" value="ClpP/crotonase"/>
    <property type="match status" value="1"/>
</dbReference>
<gene>
    <name evidence="14" type="ORF">SAMN05216352_103272</name>
</gene>
<evidence type="ECO:0000256" key="5">
    <source>
        <dbReference type="ARBA" id="ARBA00036343"/>
    </source>
</evidence>
<evidence type="ECO:0000256" key="2">
    <source>
        <dbReference type="ARBA" id="ARBA00005254"/>
    </source>
</evidence>
<comment type="catalytic activity">
    <reaction evidence="5">
        <text>(2S)-ethylmalonyl-CoA + H(+) = butanoyl-CoA + CO2</text>
        <dbReference type="Rhea" id="RHEA:32131"/>
        <dbReference type="ChEBI" id="CHEBI:15378"/>
        <dbReference type="ChEBI" id="CHEBI:16526"/>
        <dbReference type="ChEBI" id="CHEBI:57371"/>
        <dbReference type="ChEBI" id="CHEBI:60909"/>
        <dbReference type="EC" id="4.1.1.94"/>
    </reaction>
    <physiologicalReaction direction="left-to-right" evidence="5">
        <dbReference type="Rhea" id="RHEA:32132"/>
    </physiologicalReaction>
</comment>
<protein>
    <recommendedName>
        <fullName evidence="8">Ethylmalonyl-CoA decarboxylase</fullName>
        <ecNumber evidence="7">4.1.1.94</ecNumber>
    </recommendedName>
    <alternativeName>
        <fullName evidence="10">Enoyl-CoA hydratase domain-containing protein 1</fullName>
    </alternativeName>
    <alternativeName>
        <fullName evidence="9">Methylmalonyl-CoA decarboxylase</fullName>
    </alternativeName>
</protein>
<comment type="catalytic activity">
    <reaction evidence="11">
        <text>(S)-methylmalonyl-CoA + H(+) = propanoyl-CoA + CO2</text>
        <dbReference type="Rhea" id="RHEA:61340"/>
        <dbReference type="ChEBI" id="CHEBI:15378"/>
        <dbReference type="ChEBI" id="CHEBI:16526"/>
        <dbReference type="ChEBI" id="CHEBI:57327"/>
        <dbReference type="ChEBI" id="CHEBI:57392"/>
        <dbReference type="EC" id="4.1.1.94"/>
    </reaction>
    <physiologicalReaction direction="left-to-right" evidence="11">
        <dbReference type="Rhea" id="RHEA:61341"/>
    </physiologicalReaction>
</comment>
<dbReference type="RefSeq" id="WP_091582812.1">
    <property type="nucleotide sequence ID" value="NZ_FNDU01000003.1"/>
</dbReference>
<dbReference type="GO" id="GO:0006635">
    <property type="term" value="P:fatty acid beta-oxidation"/>
    <property type="evidence" value="ECO:0007669"/>
    <property type="project" value="TreeGrafter"/>
</dbReference>
<dbReference type="Gene3D" id="3.90.226.10">
    <property type="entry name" value="2-enoyl-CoA Hydratase, Chain A, domain 1"/>
    <property type="match status" value="1"/>
</dbReference>
<evidence type="ECO:0000256" key="3">
    <source>
        <dbReference type="ARBA" id="ARBA00022490"/>
    </source>
</evidence>
<accession>A0A1G8G8G7</accession>
<comment type="function">
    <text evidence="12">Decarboxylates ethylmalonyl-CoA, a potentially toxic metabolite, to form butyryl-CoA, suggesting it might be involved in metabolite proofreading. Acts preferentially on (S)-ethylmalonyl-CoA but also has some activity on the (R)-isomer. Also has methylmalonyl-CoA decarboxylase activity at lower level.</text>
</comment>
<proteinExistence type="inferred from homology"/>
<comment type="catalytic activity">
    <reaction evidence="6">
        <text>(2R)-ethylmalonyl-CoA + H(+) = butanoyl-CoA + CO2</text>
        <dbReference type="Rhea" id="RHEA:59540"/>
        <dbReference type="ChEBI" id="CHEBI:15378"/>
        <dbReference type="ChEBI" id="CHEBI:16526"/>
        <dbReference type="ChEBI" id="CHEBI:57371"/>
        <dbReference type="ChEBI" id="CHEBI:85316"/>
        <dbReference type="EC" id="4.1.1.94"/>
    </reaction>
    <physiologicalReaction direction="left-to-right" evidence="6">
        <dbReference type="Rhea" id="RHEA:59541"/>
    </physiologicalReaction>
</comment>
<evidence type="ECO:0000256" key="8">
    <source>
        <dbReference type="ARBA" id="ARBA00039903"/>
    </source>
</evidence>
<reference evidence="14 15" key="1">
    <citation type="submission" date="2016-10" db="EMBL/GenBank/DDBJ databases">
        <authorList>
            <person name="de Groot N.N."/>
        </authorList>
    </citation>
    <scope>NUCLEOTIDE SEQUENCE [LARGE SCALE GENOMIC DNA]</scope>
    <source>
        <strain evidence="15">P4B,CCM 7963,CECT 7998,DSM 25260,IBRC-M 10614,KCTC 13821</strain>
    </source>
</reference>
<dbReference type="Pfam" id="PF00378">
    <property type="entry name" value="ECH_1"/>
    <property type="match status" value="1"/>
</dbReference>
<dbReference type="EC" id="4.1.1.94" evidence="7"/>
<keyword evidence="3" id="KW-0963">Cytoplasm</keyword>